<dbReference type="AlphaFoldDB" id="A0A2S4L5N8"/>
<reference evidence="1 2" key="1">
    <citation type="submission" date="2018-01" db="EMBL/GenBank/DDBJ databases">
        <title>Harnessing the power of phylogenomics to disentangle the directionality and signatures of interkingdom host jumping in the parasitic fungal genus Tolypocladium.</title>
        <authorList>
            <person name="Quandt C.A."/>
            <person name="Patterson W."/>
            <person name="Spatafora J.W."/>
        </authorList>
    </citation>
    <scope>NUCLEOTIDE SEQUENCE [LARGE SCALE GENOMIC DNA]</scope>
    <source>
        <strain evidence="1 2">NRBC 100945</strain>
    </source>
</reference>
<sequence length="93" mass="10623">MEQCRTTHYATSIFSDITPSAVMPQPEAVSWKHIIIVVPGAPINRFVTRLAVGSRWQKRHERPRFVKTWTYKSMSKPMPSEAISREGADVNQP</sequence>
<name>A0A2S4L5N8_9HYPO</name>
<organism evidence="1 2">
    <name type="scientific">Tolypocladium paradoxum</name>
    <dbReference type="NCBI Taxonomy" id="94208"/>
    <lineage>
        <taxon>Eukaryota</taxon>
        <taxon>Fungi</taxon>
        <taxon>Dikarya</taxon>
        <taxon>Ascomycota</taxon>
        <taxon>Pezizomycotina</taxon>
        <taxon>Sordariomycetes</taxon>
        <taxon>Hypocreomycetidae</taxon>
        <taxon>Hypocreales</taxon>
        <taxon>Ophiocordycipitaceae</taxon>
        <taxon>Tolypocladium</taxon>
    </lineage>
</organism>
<dbReference type="Proteomes" id="UP000237481">
    <property type="component" value="Unassembled WGS sequence"/>
</dbReference>
<keyword evidence="2" id="KW-1185">Reference proteome</keyword>
<evidence type="ECO:0000313" key="2">
    <source>
        <dbReference type="Proteomes" id="UP000237481"/>
    </source>
</evidence>
<proteinExistence type="predicted"/>
<comment type="caution">
    <text evidence="1">The sequence shown here is derived from an EMBL/GenBank/DDBJ whole genome shotgun (WGS) entry which is preliminary data.</text>
</comment>
<evidence type="ECO:0000313" key="1">
    <source>
        <dbReference type="EMBL" id="POR37711.1"/>
    </source>
</evidence>
<dbReference type="EMBL" id="PKSG01000213">
    <property type="protein sequence ID" value="POR37711.1"/>
    <property type="molecule type" value="Genomic_DNA"/>
</dbReference>
<protein>
    <submittedName>
        <fullName evidence="1">Uncharacterized protein</fullName>
    </submittedName>
</protein>
<gene>
    <name evidence="1" type="ORF">TPAR_02092</name>
</gene>
<accession>A0A2S4L5N8</accession>